<dbReference type="Proteomes" id="UP000243451">
    <property type="component" value="Unassembled WGS sequence"/>
</dbReference>
<evidence type="ECO:0000313" key="5">
    <source>
        <dbReference type="EMBL" id="POB03478.1"/>
    </source>
</evidence>
<dbReference type="GO" id="GO:0005829">
    <property type="term" value="C:cytosol"/>
    <property type="evidence" value="ECO:0007669"/>
    <property type="project" value="TreeGrafter"/>
</dbReference>
<dbReference type="InterPro" id="IPR032687">
    <property type="entry name" value="AraC-type_N"/>
</dbReference>
<dbReference type="RefSeq" id="WP_104738417.1">
    <property type="nucleotide sequence ID" value="NZ_BMHR01000005.1"/>
</dbReference>
<evidence type="ECO:0000313" key="6">
    <source>
        <dbReference type="Proteomes" id="UP000243451"/>
    </source>
</evidence>
<dbReference type="AlphaFoldDB" id="A0A2P4EV60"/>
<comment type="caution">
    <text evidence="5">The sequence shown here is derived from an EMBL/GenBank/DDBJ whole genome shotgun (WGS) entry which is preliminary data.</text>
</comment>
<dbReference type="Pfam" id="PF12833">
    <property type="entry name" value="HTH_18"/>
    <property type="match status" value="1"/>
</dbReference>
<dbReference type="PROSITE" id="PS00041">
    <property type="entry name" value="HTH_ARAC_FAMILY_1"/>
    <property type="match status" value="1"/>
</dbReference>
<accession>A0A2P4EV60</accession>
<evidence type="ECO:0000256" key="3">
    <source>
        <dbReference type="ARBA" id="ARBA00023163"/>
    </source>
</evidence>
<dbReference type="GO" id="GO:0009893">
    <property type="term" value="P:positive regulation of metabolic process"/>
    <property type="evidence" value="ECO:0007669"/>
    <property type="project" value="UniProtKB-ARBA"/>
</dbReference>
<dbReference type="PANTHER" id="PTHR47894:SF4">
    <property type="entry name" value="HTH-TYPE TRANSCRIPTIONAL REGULATOR GADX"/>
    <property type="match status" value="1"/>
</dbReference>
<keyword evidence="2" id="KW-0238">DNA-binding</keyword>
<keyword evidence="1" id="KW-0805">Transcription regulation</keyword>
<dbReference type="GO" id="GO:0003700">
    <property type="term" value="F:DNA-binding transcription factor activity"/>
    <property type="evidence" value="ECO:0007669"/>
    <property type="project" value="InterPro"/>
</dbReference>
<dbReference type="Gene3D" id="1.10.10.60">
    <property type="entry name" value="Homeodomain-like"/>
    <property type="match status" value="1"/>
</dbReference>
<dbReference type="InterPro" id="IPR018062">
    <property type="entry name" value="HTH_AraC-typ_CS"/>
</dbReference>
<dbReference type="EMBL" id="PPSK01000008">
    <property type="protein sequence ID" value="POB03478.1"/>
    <property type="molecule type" value="Genomic_DNA"/>
</dbReference>
<dbReference type="PANTHER" id="PTHR47894">
    <property type="entry name" value="HTH-TYPE TRANSCRIPTIONAL REGULATOR GADX"/>
    <property type="match status" value="1"/>
</dbReference>
<keyword evidence="3" id="KW-0804">Transcription</keyword>
<dbReference type="InterPro" id="IPR009057">
    <property type="entry name" value="Homeodomain-like_sf"/>
</dbReference>
<dbReference type="SUPFAM" id="SSF46689">
    <property type="entry name" value="Homeodomain-like"/>
    <property type="match status" value="1"/>
</dbReference>
<reference evidence="5 6" key="1">
    <citation type="submission" date="2018-01" db="EMBL/GenBank/DDBJ databases">
        <title>Draft genome of the type strain Pseudomonas oceani DSM 100277 isolated from the deep water in Okinawa trough, northwestern Pacific Ocean.</title>
        <authorList>
            <person name="Gomila M."/>
            <person name="Mulet M."/>
            <person name="Garcia-Valdes E."/>
            <person name="Lalucat J."/>
        </authorList>
    </citation>
    <scope>NUCLEOTIDE SEQUENCE [LARGE SCALE GENOMIC DNA]</scope>
    <source>
        <strain evidence="5 6">DSM 100277</strain>
    </source>
</reference>
<dbReference type="InterPro" id="IPR020449">
    <property type="entry name" value="Tscrpt_reg_AraC-type_HTH"/>
</dbReference>
<dbReference type="PRINTS" id="PR00032">
    <property type="entry name" value="HTHARAC"/>
</dbReference>
<keyword evidence="6" id="KW-1185">Reference proteome</keyword>
<gene>
    <name evidence="5" type="ORF">C1949_10420</name>
</gene>
<dbReference type="Pfam" id="PF12625">
    <property type="entry name" value="Arabinose_bd"/>
    <property type="match status" value="1"/>
</dbReference>
<evidence type="ECO:0000256" key="1">
    <source>
        <dbReference type="ARBA" id="ARBA00023015"/>
    </source>
</evidence>
<sequence>MAARYVVRSASINGFFAEVGEHAEPILREVGVDPDQLSVADNPIEIGQLHQMLALAASRLNRPDLGMRLAQHQSVGDLGLLGKVLSCAATLREAFAIAQRYMSLHSSAEHWQLHQFAGRVQVARVELGQSDHQAQQYHEMALAVFHRMSCLLSGEQLRPLRVTFAHSQVGPMKLYQQHFGCEVLFDQEHDSLNYPAAVFRRPLPVLAHGHKVERAGYIQAARDQLEENLELNIRNLITELLGLKEISVNSIAALLNLHPRSLQRRLKQEHLVFRDLLQDVRVNLACWHLQASRCDITSLSDMLGYSDLSSFSRAFRRRMGVSPAQWRQRVKVDAVAPC</sequence>
<dbReference type="SMART" id="SM00342">
    <property type="entry name" value="HTH_ARAC"/>
    <property type="match status" value="1"/>
</dbReference>
<dbReference type="GO" id="GO:0000976">
    <property type="term" value="F:transcription cis-regulatory region binding"/>
    <property type="evidence" value="ECO:0007669"/>
    <property type="project" value="TreeGrafter"/>
</dbReference>
<organism evidence="5 6">
    <name type="scientific">Halopseudomonas oceani</name>
    <dbReference type="NCBI Taxonomy" id="1708783"/>
    <lineage>
        <taxon>Bacteria</taxon>
        <taxon>Pseudomonadati</taxon>
        <taxon>Pseudomonadota</taxon>
        <taxon>Gammaproteobacteria</taxon>
        <taxon>Pseudomonadales</taxon>
        <taxon>Pseudomonadaceae</taxon>
        <taxon>Halopseudomonas</taxon>
    </lineage>
</organism>
<dbReference type="OrthoDB" id="5850238at2"/>
<proteinExistence type="predicted"/>
<dbReference type="InterPro" id="IPR018060">
    <property type="entry name" value="HTH_AraC"/>
</dbReference>
<protein>
    <submittedName>
        <fullName evidence="5">AraC family transcriptional regulator</fullName>
    </submittedName>
</protein>
<evidence type="ECO:0000256" key="2">
    <source>
        <dbReference type="ARBA" id="ARBA00023125"/>
    </source>
</evidence>
<dbReference type="PROSITE" id="PS01124">
    <property type="entry name" value="HTH_ARAC_FAMILY_2"/>
    <property type="match status" value="1"/>
</dbReference>
<feature type="domain" description="HTH araC/xylS-type" evidence="4">
    <location>
        <begin position="231"/>
        <end position="329"/>
    </location>
</feature>
<evidence type="ECO:0000259" key="4">
    <source>
        <dbReference type="PROSITE" id="PS01124"/>
    </source>
</evidence>
<name>A0A2P4EV60_9GAMM</name>